<dbReference type="AlphaFoldDB" id="A0A267F2U9"/>
<feature type="non-terminal residue" evidence="1">
    <location>
        <position position="1"/>
    </location>
</feature>
<keyword evidence="2" id="KW-1185">Reference proteome</keyword>
<evidence type="ECO:0000313" key="1">
    <source>
        <dbReference type="EMBL" id="PAA68078.1"/>
    </source>
</evidence>
<sequence>RKLLSKRTAYKKQVKIGMDKQEASKRIIAVDQGTEAARDAGRIEEPAVVPRGFEENVRAARLYEEF</sequence>
<protein>
    <submittedName>
        <fullName evidence="1">Uncharacterized protein</fullName>
    </submittedName>
</protein>
<gene>
    <name evidence="1" type="ORF">BOX15_Mlig025395g2</name>
</gene>
<reference evidence="1 2" key="1">
    <citation type="submission" date="2017-06" db="EMBL/GenBank/DDBJ databases">
        <title>A platform for efficient transgenesis in Macrostomum lignano, a flatworm model organism for stem cell research.</title>
        <authorList>
            <person name="Berezikov E."/>
        </authorList>
    </citation>
    <scope>NUCLEOTIDE SEQUENCE [LARGE SCALE GENOMIC DNA]</scope>
    <source>
        <strain evidence="1">DV1</strain>
        <tissue evidence="1">Whole organism</tissue>
    </source>
</reference>
<dbReference type="Proteomes" id="UP000215902">
    <property type="component" value="Unassembled WGS sequence"/>
</dbReference>
<organism evidence="1 2">
    <name type="scientific">Macrostomum lignano</name>
    <dbReference type="NCBI Taxonomy" id="282301"/>
    <lineage>
        <taxon>Eukaryota</taxon>
        <taxon>Metazoa</taxon>
        <taxon>Spiralia</taxon>
        <taxon>Lophotrochozoa</taxon>
        <taxon>Platyhelminthes</taxon>
        <taxon>Rhabditophora</taxon>
        <taxon>Macrostomorpha</taxon>
        <taxon>Macrostomida</taxon>
        <taxon>Macrostomidae</taxon>
        <taxon>Macrostomum</taxon>
    </lineage>
</organism>
<name>A0A267F2U9_9PLAT</name>
<dbReference type="EMBL" id="NIVC01001426">
    <property type="protein sequence ID" value="PAA68078.1"/>
    <property type="molecule type" value="Genomic_DNA"/>
</dbReference>
<accession>A0A267F2U9</accession>
<comment type="caution">
    <text evidence="1">The sequence shown here is derived from an EMBL/GenBank/DDBJ whole genome shotgun (WGS) entry which is preliminary data.</text>
</comment>
<proteinExistence type="predicted"/>
<evidence type="ECO:0000313" key="2">
    <source>
        <dbReference type="Proteomes" id="UP000215902"/>
    </source>
</evidence>